<protein>
    <submittedName>
        <fullName evidence="3">Oxidoreductase, short-chain dehydrogenase/reductase family</fullName>
    </submittedName>
</protein>
<dbReference type="PANTHER" id="PTHR44196:SF1">
    <property type="entry name" value="DEHYDROGENASE_REDUCTASE SDR FAMILY MEMBER 7B"/>
    <property type="match status" value="1"/>
</dbReference>
<organism evidence="3 4">
    <name type="scientific">Sandaracinus amylolyticus</name>
    <dbReference type="NCBI Taxonomy" id="927083"/>
    <lineage>
        <taxon>Bacteria</taxon>
        <taxon>Pseudomonadati</taxon>
        <taxon>Myxococcota</taxon>
        <taxon>Polyangia</taxon>
        <taxon>Polyangiales</taxon>
        <taxon>Sandaracinaceae</taxon>
        <taxon>Sandaracinus</taxon>
    </lineage>
</organism>
<dbReference type="Pfam" id="PF00106">
    <property type="entry name" value="adh_short"/>
    <property type="match status" value="1"/>
</dbReference>
<reference evidence="3 4" key="1">
    <citation type="submission" date="2015-03" db="EMBL/GenBank/DDBJ databases">
        <title>Genome assembly of Sandaracinus amylolyticus DSM 53668.</title>
        <authorList>
            <person name="Sharma G."/>
            <person name="Subramanian S."/>
        </authorList>
    </citation>
    <scope>NUCLEOTIDE SEQUENCE [LARGE SCALE GENOMIC DNA]</scope>
    <source>
        <strain evidence="3 4">DSM 53668</strain>
    </source>
</reference>
<keyword evidence="4" id="KW-1185">Reference proteome</keyword>
<dbReference type="AlphaFoldDB" id="A0A0F6W2U0"/>
<dbReference type="KEGG" id="samy:DB32_003141"/>
<sequence>MDQGARGPKRVVVLGATSGMGRALARRMAARGDRLHVLGIGDDELARSVADLEIRAGVRSGSIGWSRCDLEKPETFAGALEEAERKLGGLDVVVVTAAMFAAQADLESDPKLTQRLLTIDFTNTVLFCEEAKRRLLARGGGTLCVFSSVAGERGRKPVALYGAAKAGLTRYLEAMDHKHHAEGLRVVTVKPGFVKTGMTAGLKPPPFAGEPEDVAARVMRAIDRGTPEVYAPVAWGPIMGVIRRLPRFVMRRVGF</sequence>
<evidence type="ECO:0000313" key="4">
    <source>
        <dbReference type="Proteomes" id="UP000034883"/>
    </source>
</evidence>
<comment type="similarity">
    <text evidence="1">Belongs to the short-chain dehydrogenases/reductases (SDR) family.</text>
</comment>
<evidence type="ECO:0000256" key="2">
    <source>
        <dbReference type="ARBA" id="ARBA00023002"/>
    </source>
</evidence>
<keyword evidence="2" id="KW-0560">Oxidoreductase</keyword>
<dbReference type="Gene3D" id="3.40.50.720">
    <property type="entry name" value="NAD(P)-binding Rossmann-like Domain"/>
    <property type="match status" value="1"/>
</dbReference>
<evidence type="ECO:0000313" key="3">
    <source>
        <dbReference type="EMBL" id="AKF05992.1"/>
    </source>
</evidence>
<dbReference type="Proteomes" id="UP000034883">
    <property type="component" value="Chromosome"/>
</dbReference>
<evidence type="ECO:0000256" key="1">
    <source>
        <dbReference type="ARBA" id="ARBA00006484"/>
    </source>
</evidence>
<dbReference type="SUPFAM" id="SSF51735">
    <property type="entry name" value="NAD(P)-binding Rossmann-fold domains"/>
    <property type="match status" value="1"/>
</dbReference>
<dbReference type="InterPro" id="IPR002347">
    <property type="entry name" value="SDR_fam"/>
</dbReference>
<name>A0A0F6W2U0_9BACT</name>
<dbReference type="RefSeq" id="WP_169791456.1">
    <property type="nucleotide sequence ID" value="NZ_CP011125.1"/>
</dbReference>
<dbReference type="EMBL" id="CP011125">
    <property type="protein sequence ID" value="AKF05992.1"/>
    <property type="molecule type" value="Genomic_DNA"/>
</dbReference>
<dbReference type="PRINTS" id="PR00081">
    <property type="entry name" value="GDHRDH"/>
</dbReference>
<dbReference type="PANTHER" id="PTHR44196">
    <property type="entry name" value="DEHYDROGENASE/REDUCTASE SDR FAMILY MEMBER 7B"/>
    <property type="match status" value="1"/>
</dbReference>
<accession>A0A0F6W2U0</accession>
<dbReference type="InterPro" id="IPR036291">
    <property type="entry name" value="NAD(P)-bd_dom_sf"/>
</dbReference>
<dbReference type="GO" id="GO:0016491">
    <property type="term" value="F:oxidoreductase activity"/>
    <property type="evidence" value="ECO:0007669"/>
    <property type="project" value="UniProtKB-KW"/>
</dbReference>
<dbReference type="STRING" id="927083.DB32_003141"/>
<proteinExistence type="inferred from homology"/>
<gene>
    <name evidence="3" type="ORF">DB32_003141</name>
</gene>
<dbReference type="GO" id="GO:0016020">
    <property type="term" value="C:membrane"/>
    <property type="evidence" value="ECO:0007669"/>
    <property type="project" value="TreeGrafter"/>
</dbReference>